<protein>
    <submittedName>
        <fullName evidence="2">Uncharacterized protein</fullName>
    </submittedName>
</protein>
<gene>
    <name evidence="2" type="ORF">PIB30_070786</name>
</gene>
<feature type="region of interest" description="Disordered" evidence="1">
    <location>
        <begin position="36"/>
        <end position="113"/>
    </location>
</feature>
<evidence type="ECO:0000313" key="2">
    <source>
        <dbReference type="EMBL" id="MED6150266.1"/>
    </source>
</evidence>
<accession>A0ABU6TQ51</accession>
<dbReference type="Proteomes" id="UP001341840">
    <property type="component" value="Unassembled WGS sequence"/>
</dbReference>
<feature type="region of interest" description="Disordered" evidence="1">
    <location>
        <begin position="128"/>
        <end position="155"/>
    </location>
</feature>
<organism evidence="2 3">
    <name type="scientific">Stylosanthes scabra</name>
    <dbReference type="NCBI Taxonomy" id="79078"/>
    <lineage>
        <taxon>Eukaryota</taxon>
        <taxon>Viridiplantae</taxon>
        <taxon>Streptophyta</taxon>
        <taxon>Embryophyta</taxon>
        <taxon>Tracheophyta</taxon>
        <taxon>Spermatophyta</taxon>
        <taxon>Magnoliopsida</taxon>
        <taxon>eudicotyledons</taxon>
        <taxon>Gunneridae</taxon>
        <taxon>Pentapetalae</taxon>
        <taxon>rosids</taxon>
        <taxon>fabids</taxon>
        <taxon>Fabales</taxon>
        <taxon>Fabaceae</taxon>
        <taxon>Papilionoideae</taxon>
        <taxon>50 kb inversion clade</taxon>
        <taxon>dalbergioids sensu lato</taxon>
        <taxon>Dalbergieae</taxon>
        <taxon>Pterocarpus clade</taxon>
        <taxon>Stylosanthes</taxon>
    </lineage>
</organism>
<reference evidence="2 3" key="1">
    <citation type="journal article" date="2023" name="Plants (Basel)">
        <title>Bridging the Gap: Combining Genomics and Transcriptomics Approaches to Understand Stylosanthes scabra, an Orphan Legume from the Brazilian Caatinga.</title>
        <authorList>
            <person name="Ferreira-Neto J.R.C."/>
            <person name="da Silva M.D."/>
            <person name="Binneck E."/>
            <person name="de Melo N.F."/>
            <person name="da Silva R.H."/>
            <person name="de Melo A.L.T.M."/>
            <person name="Pandolfi V."/>
            <person name="Bustamante F.O."/>
            <person name="Brasileiro-Vidal A.C."/>
            <person name="Benko-Iseppon A.M."/>
        </authorList>
    </citation>
    <scope>NUCLEOTIDE SEQUENCE [LARGE SCALE GENOMIC DNA]</scope>
    <source>
        <tissue evidence="2">Leaves</tissue>
    </source>
</reference>
<keyword evidence="3" id="KW-1185">Reference proteome</keyword>
<dbReference type="EMBL" id="JASCZI010091425">
    <property type="protein sequence ID" value="MED6150266.1"/>
    <property type="molecule type" value="Genomic_DNA"/>
</dbReference>
<feature type="compositionally biased region" description="Polar residues" evidence="1">
    <location>
        <begin position="42"/>
        <end position="54"/>
    </location>
</feature>
<feature type="compositionally biased region" description="Pro residues" evidence="1">
    <location>
        <begin position="87"/>
        <end position="99"/>
    </location>
</feature>
<evidence type="ECO:0000313" key="3">
    <source>
        <dbReference type="Proteomes" id="UP001341840"/>
    </source>
</evidence>
<proteinExistence type="predicted"/>
<evidence type="ECO:0000256" key="1">
    <source>
        <dbReference type="SAM" id="MobiDB-lite"/>
    </source>
</evidence>
<name>A0ABU6TQ51_9FABA</name>
<sequence>MQHIPSDVDPDTLRQYARFVPINVRAGGTGRAVCRTRKTRGEASTSQAGISRQKWTTHRKRYEGESEEEMLFDQFKTLGDFPVQSSPDPPPPPPQPTAPPFETTDQQTQPAVVEEAAKTTWEQLTSARMEDVWDDTRTSASTAQDIAQGFRQHRD</sequence>
<comment type="caution">
    <text evidence="2">The sequence shown here is derived from an EMBL/GenBank/DDBJ whole genome shotgun (WGS) entry which is preliminary data.</text>
</comment>
<feature type="compositionally biased region" description="Basic and acidic residues" evidence="1">
    <location>
        <begin position="128"/>
        <end position="137"/>
    </location>
</feature>